<feature type="domain" description="NB-ARC" evidence="1">
    <location>
        <begin position="176"/>
        <end position="335"/>
    </location>
</feature>
<name>A0ABC9FPK9_9POAL</name>
<dbReference type="Gene3D" id="3.40.50.300">
    <property type="entry name" value="P-loop containing nucleotide triphosphate hydrolases"/>
    <property type="match status" value="1"/>
</dbReference>
<gene>
    <name evidence="2" type="ORF">URODEC1_LOCUS107624</name>
</gene>
<evidence type="ECO:0000259" key="1">
    <source>
        <dbReference type="Pfam" id="PF00931"/>
    </source>
</evidence>
<keyword evidence="3" id="KW-1185">Reference proteome</keyword>
<reference evidence="2" key="1">
    <citation type="submission" date="2024-10" db="EMBL/GenBank/DDBJ databases">
        <authorList>
            <person name="Ryan C."/>
        </authorList>
    </citation>
    <scope>NUCLEOTIDE SEQUENCE [LARGE SCALE GENOMIC DNA]</scope>
</reference>
<dbReference type="InterPro" id="IPR027417">
    <property type="entry name" value="P-loop_NTPase"/>
</dbReference>
<sequence length="502" mass="57665">MFSVILSDLTSRSISFLIDKCSRPTASPTPEEMLNRLQRLVARVHIIVEEAEERRIANPAMLRQLSTLRKEMYRGYHTLDALRCRAHGDRAKDHQVSPPTTPSVFRLRPAKKRVRFGSSCSSTGHEQQKLTEAISSLEITIADASELVVLLAGCPRLCRQPYTMYLLLEKCMFGRQMEVERIMDFLLQAEGLGAESPSVLPIIGPRRVGKSTVIEHACNDERVRRSFSKIMCFSDNGMKSGNKKVTTLSDCDVIKHHNRAIEEERVLVIIELTGAIDEDVWRKLYADCKHHVAGGSKIIVASRSDDIAAFGTTQALRMQFITQEAYWYFFKVRTFGSTDIEDHPKLASIAMDVALELSGCFLGANTFSSLLKENFDARFWSMALERIKDFKRMNYLVDGARFIDRQIVKRAFVRKVNNRTTSEYFVIRDDYQTCCFQMPPQTETPMMSIKTLLFGPIRPHRRFKVLAWRSHIPPHYSYMLDCELWRPQRMASRKNRIEEISS</sequence>
<protein>
    <recommendedName>
        <fullName evidence="1">NB-ARC domain-containing protein</fullName>
    </recommendedName>
</protein>
<dbReference type="Proteomes" id="UP001497457">
    <property type="component" value="Chromosome 7b"/>
</dbReference>
<dbReference type="PANTHER" id="PTHR33377">
    <property type="entry name" value="OS10G0134700 PROTEIN-RELATED"/>
    <property type="match status" value="1"/>
</dbReference>
<dbReference type="EMBL" id="OZ075117">
    <property type="protein sequence ID" value="CAL5079443.1"/>
    <property type="molecule type" value="Genomic_DNA"/>
</dbReference>
<dbReference type="PANTHER" id="PTHR33377:SF30">
    <property type="entry name" value="OS07G0117000 PROTEIN"/>
    <property type="match status" value="1"/>
</dbReference>
<proteinExistence type="predicted"/>
<accession>A0ABC9FPK9</accession>
<organism evidence="2 3">
    <name type="scientific">Urochloa decumbens</name>
    <dbReference type="NCBI Taxonomy" id="240449"/>
    <lineage>
        <taxon>Eukaryota</taxon>
        <taxon>Viridiplantae</taxon>
        <taxon>Streptophyta</taxon>
        <taxon>Embryophyta</taxon>
        <taxon>Tracheophyta</taxon>
        <taxon>Spermatophyta</taxon>
        <taxon>Magnoliopsida</taxon>
        <taxon>Liliopsida</taxon>
        <taxon>Poales</taxon>
        <taxon>Poaceae</taxon>
        <taxon>PACMAD clade</taxon>
        <taxon>Panicoideae</taxon>
        <taxon>Panicodae</taxon>
        <taxon>Paniceae</taxon>
        <taxon>Melinidinae</taxon>
        <taxon>Urochloa</taxon>
    </lineage>
</organism>
<evidence type="ECO:0000313" key="3">
    <source>
        <dbReference type="Proteomes" id="UP001497457"/>
    </source>
</evidence>
<dbReference type="AlphaFoldDB" id="A0ABC9FPK9"/>
<evidence type="ECO:0000313" key="2">
    <source>
        <dbReference type="EMBL" id="CAL5079443.1"/>
    </source>
</evidence>
<dbReference type="InterPro" id="IPR002182">
    <property type="entry name" value="NB-ARC"/>
</dbReference>
<dbReference type="SUPFAM" id="SSF52540">
    <property type="entry name" value="P-loop containing nucleoside triphosphate hydrolases"/>
    <property type="match status" value="1"/>
</dbReference>
<dbReference type="Pfam" id="PF00931">
    <property type="entry name" value="NB-ARC"/>
    <property type="match status" value="1"/>
</dbReference>